<gene>
    <name evidence="4" type="ORF">EW145_g904</name>
</gene>
<dbReference type="OrthoDB" id="282973at2759"/>
<dbReference type="SUPFAM" id="SSF56300">
    <property type="entry name" value="Metallo-dependent phosphatases"/>
    <property type="match status" value="1"/>
</dbReference>
<name>A0A4V3XDU8_9AGAM</name>
<dbReference type="CDD" id="cd00842">
    <property type="entry name" value="MPP_ASMase"/>
    <property type="match status" value="1"/>
</dbReference>
<evidence type="ECO:0000313" key="4">
    <source>
        <dbReference type="EMBL" id="THH11063.1"/>
    </source>
</evidence>
<organism evidence="4 5">
    <name type="scientific">Phellinidium pouzarii</name>
    <dbReference type="NCBI Taxonomy" id="167371"/>
    <lineage>
        <taxon>Eukaryota</taxon>
        <taxon>Fungi</taxon>
        <taxon>Dikarya</taxon>
        <taxon>Basidiomycota</taxon>
        <taxon>Agaricomycotina</taxon>
        <taxon>Agaricomycetes</taxon>
        <taxon>Hymenochaetales</taxon>
        <taxon>Hymenochaetaceae</taxon>
        <taxon>Phellinidium</taxon>
    </lineage>
</organism>
<accession>A0A4V3XDU8</accession>
<dbReference type="PANTHER" id="PTHR10340:SF27">
    <property type="entry name" value="ACL091CP"/>
    <property type="match status" value="1"/>
</dbReference>
<dbReference type="Proteomes" id="UP000308199">
    <property type="component" value="Unassembled WGS sequence"/>
</dbReference>
<dbReference type="GO" id="GO:0005615">
    <property type="term" value="C:extracellular space"/>
    <property type="evidence" value="ECO:0007669"/>
    <property type="project" value="TreeGrafter"/>
</dbReference>
<dbReference type="InterPro" id="IPR029052">
    <property type="entry name" value="Metallo-depent_PP-like"/>
</dbReference>
<comment type="caution">
    <text evidence="4">The sequence shown here is derived from an EMBL/GenBank/DDBJ whole genome shotgun (WGS) entry which is preliminary data.</text>
</comment>
<feature type="transmembrane region" description="Helical" evidence="3">
    <location>
        <begin position="86"/>
        <end position="105"/>
    </location>
</feature>
<keyword evidence="3" id="KW-0472">Membrane</keyword>
<evidence type="ECO:0008006" key="6">
    <source>
        <dbReference type="Google" id="ProtNLM"/>
    </source>
</evidence>
<reference evidence="4 5" key="1">
    <citation type="submission" date="2019-02" db="EMBL/GenBank/DDBJ databases">
        <title>Genome sequencing of the rare red list fungi Phellinidium pouzarii.</title>
        <authorList>
            <person name="Buettner E."/>
            <person name="Kellner H."/>
        </authorList>
    </citation>
    <scope>NUCLEOTIDE SEQUENCE [LARGE SCALE GENOMIC DNA]</scope>
    <source>
        <strain evidence="4 5">DSM 108285</strain>
    </source>
</reference>
<dbReference type="SUPFAM" id="SSF53474">
    <property type="entry name" value="alpha/beta-Hydrolases"/>
    <property type="match status" value="1"/>
</dbReference>
<dbReference type="EMBL" id="SGPK01000021">
    <property type="protein sequence ID" value="THH11063.1"/>
    <property type="molecule type" value="Genomic_DNA"/>
</dbReference>
<keyword evidence="3" id="KW-0812">Transmembrane</keyword>
<evidence type="ECO:0000256" key="3">
    <source>
        <dbReference type="SAM" id="Phobius"/>
    </source>
</evidence>
<keyword evidence="2" id="KW-0325">Glycoprotein</keyword>
<sequence>MRVGVVEQNITDVRAQQDLILILIVGLHGRGDDEVLAVTRDAWREIGVKKFDVRLWYVTRKRWETLGDIFCVCLDGRAPSLASSTMVFFCLLALVAAATATAASAQSLSFGPSSFAASGAFPTSIYSKYYNDPTQTSAQVQPVISDPVTHQIYPFKLTNPATIPKNDTADPHPLPSPVSSSTLLKQALRQIQLIASPETENSPFLTDSCAACQAGLGFGKMIALAAPEQGPALAVGLCEAFDESSDCSTTVGPLALGNVITQVLANADVAGYDGQLICNNFYNMCPLPPTSALNLTGWFAKPKPNPLPPPKTPSGKRLKVLHLSDFHLDPRYTTGAEANCTSNLCCREGNVASSSPNETIFPAPRFGSYRCDTPFALAGAALESIPVLAGTHDDPFDFMVYTGDLVSHDPDNELSREYILNYDHVAGLWEHEGWLPESAISLSRAHYGAYMVRRTDGLRIITLNTDFWYTANWFNYFNMTQIDTSGMFRFLTDELQDAEDAGDRVWILGHVLSGWDGTNPLQNPTNLYIFWGHTHEDQLSIYYANNGTNMTAETAQAVSWIAPSLTPLTNLNSGFRVYEVDSNTFDIVDAHTWRADVNAFPELDDQITFAPTFAFEYDTRATYGQNISGWGPNDPLNATWWHLVTEGLPPFTCFILWKPIRLSSRVGVPDIMSIKSFRAFVLFNFLRHGPNIMLYPGAFEPSPRQVHLPSAWGLPYEDLTLTTADRVKIRAYLLLQPEREQPRKSSIDYSISAIIAENTFTSLRRLIQDVLPVFSFVAPFFRQWNSVRRLAELPRTVSLLLLSGQRDEVIPPAHMRQLWEAATRASPVPFSRSKKRKAGSRLKFEQDRLGAELMRDGRLVEIPGGSHNDTWDDPTYWDAVEAFIEGLPVDSFTK</sequence>
<dbReference type="AlphaFoldDB" id="A0A4V3XDU8"/>
<keyword evidence="3" id="KW-1133">Transmembrane helix</keyword>
<dbReference type="Gene3D" id="3.40.50.1820">
    <property type="entry name" value="alpha/beta hydrolase"/>
    <property type="match status" value="1"/>
</dbReference>
<keyword evidence="1" id="KW-0378">Hydrolase</keyword>
<dbReference type="InterPro" id="IPR041805">
    <property type="entry name" value="ASMase/PPN1_MPP"/>
</dbReference>
<evidence type="ECO:0000313" key="5">
    <source>
        <dbReference type="Proteomes" id="UP000308199"/>
    </source>
</evidence>
<protein>
    <recommendedName>
        <fullName evidence="6">Calcineurin-like phosphoesterase domain-containing protein</fullName>
    </recommendedName>
</protein>
<dbReference type="InterPro" id="IPR029058">
    <property type="entry name" value="AB_hydrolase_fold"/>
</dbReference>
<dbReference type="GO" id="GO:0008081">
    <property type="term" value="F:phosphoric diester hydrolase activity"/>
    <property type="evidence" value="ECO:0007669"/>
    <property type="project" value="TreeGrafter"/>
</dbReference>
<proteinExistence type="predicted"/>
<evidence type="ECO:0000256" key="2">
    <source>
        <dbReference type="ARBA" id="ARBA00023180"/>
    </source>
</evidence>
<keyword evidence="5" id="KW-1185">Reference proteome</keyword>
<dbReference type="PANTHER" id="PTHR10340">
    <property type="entry name" value="SPHINGOMYELIN PHOSPHODIESTERASE"/>
    <property type="match status" value="1"/>
</dbReference>
<evidence type="ECO:0000256" key="1">
    <source>
        <dbReference type="ARBA" id="ARBA00022801"/>
    </source>
</evidence>